<keyword evidence="6 8" id="KW-0464">Manganese</keyword>
<organism evidence="12 13">
    <name type="scientific">Lachnospira hominis</name>
    <name type="common">ex Liu et al. 2021</name>
    <dbReference type="NCBI Taxonomy" id="2763051"/>
    <lineage>
        <taxon>Bacteria</taxon>
        <taxon>Bacillati</taxon>
        <taxon>Bacillota</taxon>
        <taxon>Clostridia</taxon>
        <taxon>Lachnospirales</taxon>
        <taxon>Lachnospiraceae</taxon>
        <taxon>Lachnospira</taxon>
    </lineage>
</organism>
<keyword evidence="13" id="KW-1185">Reference proteome</keyword>
<feature type="binding site" evidence="8">
    <location>
        <position position="334"/>
    </location>
    <ligand>
        <name>substrate</name>
    </ligand>
</feature>
<dbReference type="InterPro" id="IPR005995">
    <property type="entry name" value="Pgm_bpd_ind"/>
</dbReference>
<comment type="function">
    <text evidence="8">Catalyzes the interconversion of 2-phosphoglycerate and 3-phosphoglycerate.</text>
</comment>
<dbReference type="SUPFAM" id="SSF53649">
    <property type="entry name" value="Alkaline phosphatase-like"/>
    <property type="match status" value="1"/>
</dbReference>
<dbReference type="RefSeq" id="WP_021866943.1">
    <property type="nucleotide sequence ID" value="NZ_JACOPD010000002.1"/>
</dbReference>
<feature type="binding site" evidence="8">
    <location>
        <position position="185"/>
    </location>
    <ligand>
        <name>substrate</name>
    </ligand>
</feature>
<feature type="binding site" evidence="8">
    <location>
        <position position="62"/>
    </location>
    <ligand>
        <name>Mn(2+)</name>
        <dbReference type="ChEBI" id="CHEBI:29035"/>
        <label>2</label>
    </ligand>
</feature>
<dbReference type="InterPro" id="IPR006124">
    <property type="entry name" value="Metalloenzyme"/>
</dbReference>
<feature type="binding site" evidence="8">
    <location>
        <position position="442"/>
    </location>
    <ligand>
        <name>Mn(2+)</name>
        <dbReference type="ChEBI" id="CHEBI:29035"/>
        <label>2</label>
    </ligand>
</feature>
<name>A0ABR7FXJ0_9FIRM</name>
<evidence type="ECO:0000256" key="6">
    <source>
        <dbReference type="ARBA" id="ARBA00023211"/>
    </source>
</evidence>
<evidence type="ECO:0000259" key="10">
    <source>
        <dbReference type="Pfam" id="PF01676"/>
    </source>
</evidence>
<dbReference type="PANTHER" id="PTHR31637">
    <property type="entry name" value="2,3-BISPHOSPHOGLYCERATE-INDEPENDENT PHOSPHOGLYCERATE MUTASE"/>
    <property type="match status" value="1"/>
</dbReference>
<evidence type="ECO:0000256" key="4">
    <source>
        <dbReference type="ARBA" id="ARBA00022723"/>
    </source>
</evidence>
<feature type="binding site" evidence="8">
    <location>
        <position position="191"/>
    </location>
    <ligand>
        <name>substrate</name>
    </ligand>
</feature>
<reference evidence="12 13" key="1">
    <citation type="submission" date="2020-08" db="EMBL/GenBank/DDBJ databases">
        <title>Genome public.</title>
        <authorList>
            <person name="Liu C."/>
            <person name="Sun Q."/>
        </authorList>
    </citation>
    <scope>NUCLEOTIDE SEQUENCE [LARGE SCALE GENOMIC DNA]</scope>
    <source>
        <strain evidence="12 13">NSJ-43</strain>
    </source>
</reference>
<comment type="caution">
    <text evidence="12">The sequence shown here is derived from an EMBL/GenBank/DDBJ whole genome shotgun (WGS) entry which is preliminary data.</text>
</comment>
<keyword evidence="4 8" id="KW-0479">Metal-binding</keyword>
<comment type="subunit">
    <text evidence="8">Monomer.</text>
</comment>
<comment type="similarity">
    <text evidence="3 8">Belongs to the BPG-independent phosphoglycerate mutase family.</text>
</comment>
<dbReference type="InterPro" id="IPR011258">
    <property type="entry name" value="BPG-indep_PGM_N"/>
</dbReference>
<evidence type="ECO:0000256" key="9">
    <source>
        <dbReference type="NCBIfam" id="TIGR01307"/>
    </source>
</evidence>
<dbReference type="InterPro" id="IPR017850">
    <property type="entry name" value="Alkaline_phosphatase_core_sf"/>
</dbReference>
<proteinExistence type="inferred from homology"/>
<feature type="binding site" evidence="8">
    <location>
        <begin position="153"/>
        <end position="154"/>
    </location>
    <ligand>
        <name>substrate</name>
    </ligand>
</feature>
<protein>
    <recommendedName>
        <fullName evidence="8 9">2,3-bisphosphoglycerate-independent phosphoglycerate mutase</fullName>
        <shortName evidence="8">BPG-independent PGAM</shortName>
        <shortName evidence="8">Phosphoglyceromutase</shortName>
        <shortName evidence="8">iPGM</shortName>
        <ecNumber evidence="8 9">5.4.2.12</ecNumber>
    </recommendedName>
</protein>
<dbReference type="Pfam" id="PF01676">
    <property type="entry name" value="Metalloenzyme"/>
    <property type="match status" value="1"/>
</dbReference>
<feature type="binding site" evidence="8">
    <location>
        <position position="443"/>
    </location>
    <ligand>
        <name>Mn(2+)</name>
        <dbReference type="ChEBI" id="CHEBI:29035"/>
        <label>2</label>
    </ligand>
</feature>
<dbReference type="PIRSF" id="PIRSF001492">
    <property type="entry name" value="IPGAM"/>
    <property type="match status" value="1"/>
</dbReference>
<evidence type="ECO:0000256" key="2">
    <source>
        <dbReference type="ARBA" id="ARBA00004798"/>
    </source>
</evidence>
<evidence type="ECO:0000256" key="7">
    <source>
        <dbReference type="ARBA" id="ARBA00023235"/>
    </source>
</evidence>
<feature type="binding site" evidence="8">
    <location>
        <begin position="260"/>
        <end position="263"/>
    </location>
    <ligand>
        <name>substrate</name>
    </ligand>
</feature>
<comment type="cofactor">
    <cofactor evidence="8">
        <name>Mn(2+)</name>
        <dbReference type="ChEBI" id="CHEBI:29035"/>
    </cofactor>
    <text evidence="8">Binds 2 manganese ions per subunit.</text>
</comment>
<dbReference type="Gene3D" id="3.40.720.10">
    <property type="entry name" value="Alkaline Phosphatase, subunit A"/>
    <property type="match status" value="1"/>
</dbReference>
<evidence type="ECO:0000256" key="8">
    <source>
        <dbReference type="HAMAP-Rule" id="MF_01038"/>
    </source>
</evidence>
<dbReference type="HAMAP" id="MF_01038">
    <property type="entry name" value="GpmI"/>
    <property type="match status" value="1"/>
</dbReference>
<dbReference type="Gene3D" id="3.40.1450.10">
    <property type="entry name" value="BPG-independent phosphoglycerate mutase, domain B"/>
    <property type="match status" value="1"/>
</dbReference>
<feature type="binding site" evidence="8">
    <location>
        <position position="12"/>
    </location>
    <ligand>
        <name>Mn(2+)</name>
        <dbReference type="ChEBI" id="CHEBI:29035"/>
        <label>2</label>
    </ligand>
</feature>
<gene>
    <name evidence="8" type="primary">gpmI</name>
    <name evidence="12" type="ORF">H8S01_02710</name>
</gene>
<feature type="binding site" evidence="8">
    <location>
        <position position="460"/>
    </location>
    <ligand>
        <name>Mn(2+)</name>
        <dbReference type="ChEBI" id="CHEBI:29035"/>
        <label>1</label>
    </ligand>
</feature>
<evidence type="ECO:0000259" key="11">
    <source>
        <dbReference type="Pfam" id="PF06415"/>
    </source>
</evidence>
<comment type="catalytic activity">
    <reaction evidence="1 8">
        <text>(2R)-2-phosphoglycerate = (2R)-3-phosphoglycerate</text>
        <dbReference type="Rhea" id="RHEA:15901"/>
        <dbReference type="ChEBI" id="CHEBI:58272"/>
        <dbReference type="ChEBI" id="CHEBI:58289"/>
        <dbReference type="EC" id="5.4.2.12"/>
    </reaction>
</comment>
<feature type="active site" description="Phosphoserine intermediate" evidence="8">
    <location>
        <position position="62"/>
    </location>
</feature>
<accession>A0ABR7FXJ0</accession>
<keyword evidence="7 8" id="KW-0413">Isomerase</keyword>
<evidence type="ECO:0000256" key="5">
    <source>
        <dbReference type="ARBA" id="ARBA00023152"/>
    </source>
</evidence>
<dbReference type="InterPro" id="IPR036646">
    <property type="entry name" value="PGAM_B_sf"/>
</dbReference>
<dbReference type="NCBIfam" id="TIGR01307">
    <property type="entry name" value="pgm_bpd_ind"/>
    <property type="match status" value="1"/>
</dbReference>
<sequence>MSKKPVVLMILDGYGLSDKKEGNGIANANTPVMDKLMAEYPFVKGYASGLAVGLPDGQMGNSEVGHLNMGAGRIVYQELTRITKSIEDGDFFENEELLGAIENCKKNNSDLHLYGLLSDGGVHSHLTHVFALLELAKRNGLKNVYVHGFMDGRDTATDGGKDFINQLYNKMDEIGVGKIASIMGRYYAMDRDNRWDRIEAAYKALTEGVGNEAACARCAISDSYAAGKTDEFVVPTVIKEDGKPLATIKDGDSVICFNFRPDRAREITRCFCDDDFAGFDRGPRKKVHYVCFTDYDVTIPNKYVAFKKQEITNTFGEFLAKNHLKQARIAETEKYAHVTFFFNGGVEEPNEGEDRILVKSPKVATYDLQPEMSAPEVCQKFTDAIRSGKYDVIITNFANPDMVGHTGIMDAVVKAIETVDECVGKVVEAVKEVDGVMFICADHGNAEKLIDDNGEPYTAHTTNPVPFILVNYDEAYTLKENGKLCDIIPTLIDIMELEKPAEMTGESLLIKK</sequence>
<comment type="pathway">
    <text evidence="2 8">Carbohydrate degradation; glycolysis; pyruvate from D-glyceraldehyde 3-phosphate: step 3/5.</text>
</comment>
<dbReference type="PANTHER" id="PTHR31637:SF0">
    <property type="entry name" value="2,3-BISPHOSPHOGLYCERATE-INDEPENDENT PHOSPHOGLYCERATE MUTASE"/>
    <property type="match status" value="1"/>
</dbReference>
<keyword evidence="5 8" id="KW-0324">Glycolysis</keyword>
<feature type="domain" description="Metalloenzyme" evidence="10">
    <location>
        <begin position="4"/>
        <end position="499"/>
    </location>
</feature>
<evidence type="ECO:0000256" key="3">
    <source>
        <dbReference type="ARBA" id="ARBA00008819"/>
    </source>
</evidence>
<feature type="binding site" evidence="8">
    <location>
        <position position="401"/>
    </location>
    <ligand>
        <name>Mn(2+)</name>
        <dbReference type="ChEBI" id="CHEBI:29035"/>
        <label>1</label>
    </ligand>
</feature>
<dbReference type="EC" id="5.4.2.12" evidence="8 9"/>
<feature type="binding site" evidence="8">
    <location>
        <position position="123"/>
    </location>
    <ligand>
        <name>substrate</name>
    </ligand>
</feature>
<dbReference type="SUPFAM" id="SSF64158">
    <property type="entry name" value="2,3-Bisphosphoglycerate-independent phosphoglycerate mutase, substrate-binding domain"/>
    <property type="match status" value="1"/>
</dbReference>
<evidence type="ECO:0000256" key="1">
    <source>
        <dbReference type="ARBA" id="ARBA00000370"/>
    </source>
</evidence>
<feature type="domain" description="BPG-independent PGAM N-terminal" evidence="11">
    <location>
        <begin position="82"/>
        <end position="296"/>
    </location>
</feature>
<dbReference type="EMBL" id="JACOPD010000002">
    <property type="protein sequence ID" value="MBC5679871.1"/>
    <property type="molecule type" value="Genomic_DNA"/>
</dbReference>
<dbReference type="Pfam" id="PF06415">
    <property type="entry name" value="iPGM_N"/>
    <property type="match status" value="1"/>
</dbReference>
<evidence type="ECO:0000313" key="12">
    <source>
        <dbReference type="EMBL" id="MBC5679871.1"/>
    </source>
</evidence>
<dbReference type="CDD" id="cd16010">
    <property type="entry name" value="iPGM"/>
    <property type="match status" value="1"/>
</dbReference>
<dbReference type="Proteomes" id="UP000628463">
    <property type="component" value="Unassembled WGS sequence"/>
</dbReference>
<feature type="binding site" evidence="8">
    <location>
        <position position="405"/>
    </location>
    <ligand>
        <name>Mn(2+)</name>
        <dbReference type="ChEBI" id="CHEBI:29035"/>
        <label>1</label>
    </ligand>
</feature>
<evidence type="ECO:0000313" key="13">
    <source>
        <dbReference type="Proteomes" id="UP000628463"/>
    </source>
</evidence>
<dbReference type="GO" id="GO:0004619">
    <property type="term" value="F:phosphoglycerate mutase activity"/>
    <property type="evidence" value="ECO:0007669"/>
    <property type="project" value="UniProtKB-EC"/>
</dbReference>